<comment type="similarity">
    <text evidence="1 5">Belongs to the iron/ascorbate-dependent oxidoreductase family.</text>
</comment>
<feature type="domain" description="Fe2OG dioxygenase" evidence="7">
    <location>
        <begin position="66"/>
        <end position="165"/>
    </location>
</feature>
<organism evidence="8 9">
    <name type="scientific">Jatropha curcas</name>
    <name type="common">Barbados nut</name>
    <dbReference type="NCBI Taxonomy" id="180498"/>
    <lineage>
        <taxon>Eukaryota</taxon>
        <taxon>Viridiplantae</taxon>
        <taxon>Streptophyta</taxon>
        <taxon>Embryophyta</taxon>
        <taxon>Tracheophyta</taxon>
        <taxon>Spermatophyta</taxon>
        <taxon>Magnoliopsida</taxon>
        <taxon>eudicotyledons</taxon>
        <taxon>Gunneridae</taxon>
        <taxon>Pentapetalae</taxon>
        <taxon>rosids</taxon>
        <taxon>fabids</taxon>
        <taxon>Malpighiales</taxon>
        <taxon>Euphorbiaceae</taxon>
        <taxon>Crotonoideae</taxon>
        <taxon>Jatropheae</taxon>
        <taxon>Jatropha</taxon>
    </lineage>
</organism>
<dbReference type="InterPro" id="IPR027443">
    <property type="entry name" value="IPNS-like_sf"/>
</dbReference>
<dbReference type="InterPro" id="IPR044861">
    <property type="entry name" value="IPNS-like_FE2OG_OXY"/>
</dbReference>
<evidence type="ECO:0000256" key="5">
    <source>
        <dbReference type="RuleBase" id="RU003682"/>
    </source>
</evidence>
<keyword evidence="3 5" id="KW-0560">Oxidoreductase</keyword>
<dbReference type="OrthoDB" id="849710at2759"/>
<keyword evidence="6" id="KW-0472">Membrane</keyword>
<dbReference type="FunFam" id="2.60.120.330:FF:000080">
    <property type="entry name" value="Uncharacterized protein"/>
    <property type="match status" value="1"/>
</dbReference>
<evidence type="ECO:0000256" key="1">
    <source>
        <dbReference type="ARBA" id="ARBA00008056"/>
    </source>
</evidence>
<proteinExistence type="inferred from homology"/>
<accession>A0A067KZC5</accession>
<dbReference type="AlphaFoldDB" id="A0A067KZC5"/>
<name>A0A067KZC5_JATCU</name>
<dbReference type="GO" id="GO:0046872">
    <property type="term" value="F:metal ion binding"/>
    <property type="evidence" value="ECO:0007669"/>
    <property type="project" value="UniProtKB-KW"/>
</dbReference>
<dbReference type="Gene3D" id="2.60.120.330">
    <property type="entry name" value="B-lactam Antibiotic, Isopenicillin N Synthase, Chain"/>
    <property type="match status" value="1"/>
</dbReference>
<keyword evidence="6" id="KW-1133">Transmembrane helix</keyword>
<dbReference type="InterPro" id="IPR005123">
    <property type="entry name" value="Oxoglu/Fe-dep_dioxygenase_dom"/>
</dbReference>
<gene>
    <name evidence="8" type="ORF">JCGZ_02301</name>
</gene>
<keyword evidence="2 5" id="KW-0479">Metal-binding</keyword>
<feature type="transmembrane region" description="Helical" evidence="6">
    <location>
        <begin position="12"/>
        <end position="30"/>
    </location>
</feature>
<keyword evidence="6" id="KW-0812">Transmembrane</keyword>
<dbReference type="Proteomes" id="UP000027138">
    <property type="component" value="Unassembled WGS sequence"/>
</dbReference>
<evidence type="ECO:0000313" key="8">
    <source>
        <dbReference type="EMBL" id="KDP40303.1"/>
    </source>
</evidence>
<dbReference type="Pfam" id="PF03171">
    <property type="entry name" value="2OG-FeII_Oxy"/>
    <property type="match status" value="1"/>
</dbReference>
<evidence type="ECO:0000259" key="7">
    <source>
        <dbReference type="PROSITE" id="PS51471"/>
    </source>
</evidence>
<dbReference type="EMBL" id="KK914334">
    <property type="protein sequence ID" value="KDP40303.1"/>
    <property type="molecule type" value="Genomic_DNA"/>
</dbReference>
<evidence type="ECO:0000256" key="4">
    <source>
        <dbReference type="ARBA" id="ARBA00023004"/>
    </source>
</evidence>
<reference evidence="8 9" key="1">
    <citation type="journal article" date="2014" name="PLoS ONE">
        <title>Global Analysis of Gene Expression Profiles in Physic Nut (Jatropha curcas L.) Seedlings Exposed to Salt Stress.</title>
        <authorList>
            <person name="Zhang L."/>
            <person name="Zhang C."/>
            <person name="Wu P."/>
            <person name="Chen Y."/>
            <person name="Li M."/>
            <person name="Jiang H."/>
            <person name="Wu G."/>
        </authorList>
    </citation>
    <scope>NUCLEOTIDE SEQUENCE [LARGE SCALE GENOMIC DNA]</scope>
    <source>
        <strain evidence="9">cv. GZQX0401</strain>
        <tissue evidence="8">Young leaves</tissue>
    </source>
</reference>
<keyword evidence="4 5" id="KW-0408">Iron</keyword>
<evidence type="ECO:0000256" key="3">
    <source>
        <dbReference type="ARBA" id="ARBA00023002"/>
    </source>
</evidence>
<evidence type="ECO:0000256" key="2">
    <source>
        <dbReference type="ARBA" id="ARBA00022723"/>
    </source>
</evidence>
<protein>
    <recommendedName>
        <fullName evidence="7">Fe2OG dioxygenase domain-containing protein</fullName>
    </recommendedName>
</protein>
<evidence type="ECO:0000313" key="9">
    <source>
        <dbReference type="Proteomes" id="UP000027138"/>
    </source>
</evidence>
<dbReference type="PANTHER" id="PTHR10209:SF791">
    <property type="entry name" value="1-AMINOCYCLOPROPANE-1-CARBOXYLATE OXIDASE HOMOLOG 1"/>
    <property type="match status" value="1"/>
</dbReference>
<dbReference type="PANTHER" id="PTHR10209">
    <property type="entry name" value="OXIDOREDUCTASE, 2OG-FE II OXYGENASE FAMILY PROTEIN"/>
    <property type="match status" value="1"/>
</dbReference>
<evidence type="ECO:0000256" key="6">
    <source>
        <dbReference type="SAM" id="Phobius"/>
    </source>
</evidence>
<dbReference type="SUPFAM" id="SSF51197">
    <property type="entry name" value="Clavaminate synthase-like"/>
    <property type="match status" value="1"/>
</dbReference>
<dbReference type="PROSITE" id="PS51471">
    <property type="entry name" value="FE2OG_OXY"/>
    <property type="match status" value="1"/>
</dbReference>
<dbReference type="GO" id="GO:0051213">
    <property type="term" value="F:dioxygenase activity"/>
    <property type="evidence" value="ECO:0007669"/>
    <property type="project" value="UniProtKB-ARBA"/>
</dbReference>
<keyword evidence="9" id="KW-1185">Reference proteome</keyword>
<sequence length="220" mass="25319">MTSLRLWVYNYWFNYYYLSLVYFISYRDIVMKFSKGVMKLGNLLLGQLSEPLGLNRNHLKDIDCTKGIFILDHYYPACPRPELTMGTSKHTDSDFFTVLLQDYIGGLQILHQNQWIDVPITPGALVVNIGDVLQLITNDRFISIEHKVLANPVEPRISVACFFTTNFMPNPRLYGPIKELLSEENPAKYRETTVSEYILGTSKQKVRMGLLLCCISSFET</sequence>